<dbReference type="InterPro" id="IPR047272">
    <property type="entry name" value="S49_SppA_C"/>
</dbReference>
<evidence type="ECO:0000313" key="10">
    <source>
        <dbReference type="EMBL" id="MBB6091488.1"/>
    </source>
</evidence>
<keyword evidence="6 8" id="KW-0472">Membrane</keyword>
<evidence type="ECO:0000259" key="9">
    <source>
        <dbReference type="Pfam" id="PF01343"/>
    </source>
</evidence>
<protein>
    <submittedName>
        <fullName evidence="10">Protease-4</fullName>
        <ecNumber evidence="10">3.4.21.-</ecNumber>
    </submittedName>
</protein>
<comment type="subcellular location">
    <subcellularLocation>
        <location evidence="1">Membrane</location>
    </subcellularLocation>
</comment>
<evidence type="ECO:0000256" key="8">
    <source>
        <dbReference type="SAM" id="Phobius"/>
    </source>
</evidence>
<organism evidence="10 11">
    <name type="scientific">Povalibacter uvarum</name>
    <dbReference type="NCBI Taxonomy" id="732238"/>
    <lineage>
        <taxon>Bacteria</taxon>
        <taxon>Pseudomonadati</taxon>
        <taxon>Pseudomonadota</taxon>
        <taxon>Gammaproteobacteria</taxon>
        <taxon>Steroidobacterales</taxon>
        <taxon>Steroidobacteraceae</taxon>
        <taxon>Povalibacter</taxon>
    </lineage>
</organism>
<dbReference type="GO" id="GO:0008236">
    <property type="term" value="F:serine-type peptidase activity"/>
    <property type="evidence" value="ECO:0007669"/>
    <property type="project" value="UniProtKB-KW"/>
</dbReference>
<dbReference type="InterPro" id="IPR029045">
    <property type="entry name" value="ClpP/crotonase-like_dom_sf"/>
</dbReference>
<feature type="domain" description="Peptidase S49" evidence="9">
    <location>
        <begin position="385"/>
        <end position="536"/>
    </location>
</feature>
<dbReference type="NCBIfam" id="TIGR00705">
    <property type="entry name" value="SppA_67K"/>
    <property type="match status" value="1"/>
</dbReference>
<dbReference type="PIRSF" id="PIRSF001217">
    <property type="entry name" value="Protease_4_SppA"/>
    <property type="match status" value="1"/>
</dbReference>
<evidence type="ECO:0000256" key="3">
    <source>
        <dbReference type="ARBA" id="ARBA00022670"/>
    </source>
</evidence>
<dbReference type="InterPro" id="IPR047217">
    <property type="entry name" value="S49_SppA_67K_type_N"/>
</dbReference>
<evidence type="ECO:0000256" key="4">
    <source>
        <dbReference type="ARBA" id="ARBA00022801"/>
    </source>
</evidence>
<evidence type="ECO:0000313" key="11">
    <source>
        <dbReference type="Proteomes" id="UP000588068"/>
    </source>
</evidence>
<dbReference type="NCBIfam" id="TIGR00706">
    <property type="entry name" value="SppA_dom"/>
    <property type="match status" value="1"/>
</dbReference>
<evidence type="ECO:0000256" key="5">
    <source>
        <dbReference type="ARBA" id="ARBA00022825"/>
    </source>
</evidence>
<sequence>MKALAAIFGFIWRALDSVRKVLHLIVLLLIFAIVGAILSPRIPIVPQSAALVIAPQGALVEQLSGDPLERAVAEVYGTGRAETLVRDVVDSIEAAKKDDRIKALVLDLGSMTGGGIAKLEEISAAVRDFRSTGKRVVAIGESYDQSQYYIAANADDIFLDPQGILLIEGYGYYRTFLKGAIDKLAVDVNIFKAGKFKSYTDQFSRSDMADTEKEESIAWLNSLWGQYQEAVNRARGVEAPVVGAYVNELAAAAREKNGDLAAVAVDRGLVTELKSRHEAEEYLKTLVGEDTDDHNYQGIYHWDYLSAVRASHALQIEGDRVGVVVASGEILDGEQPPGTIGSDSAVRLLRQARYDDSIKAVVLRIDSPGGSMQASEVIRREINALREAGKPVIASMSSMAASGGYYIAMDADEIWANPATLTGSIGVFAVFPTFERTLGKVGVSTDGIGTTPLAGALTVERTMKDEAKQILQLYIDHAYNTFIGHVASAREKPLEEIDAVAQGRVWAGNDAERIGLVDKLGSYKDALNAAAERAGLGKDYKVEYIEPPLGWRQALAVQTQAMAARITASLVPKDDLLISARKVLSPIETELARLARFSEPMQVYYYCACSAQ</sequence>
<feature type="active site" description="Proton donor/acceptor" evidence="7">
    <location>
        <position position="197"/>
    </location>
</feature>
<evidence type="ECO:0000256" key="2">
    <source>
        <dbReference type="ARBA" id="ARBA00008683"/>
    </source>
</evidence>
<comment type="similarity">
    <text evidence="2">Belongs to the peptidase S49 family.</text>
</comment>
<keyword evidence="8" id="KW-0812">Transmembrane</keyword>
<evidence type="ECO:0000256" key="6">
    <source>
        <dbReference type="ARBA" id="ARBA00023136"/>
    </source>
</evidence>
<dbReference type="Pfam" id="PF01343">
    <property type="entry name" value="Peptidase_S49"/>
    <property type="match status" value="2"/>
</dbReference>
<dbReference type="Proteomes" id="UP000588068">
    <property type="component" value="Unassembled WGS sequence"/>
</dbReference>
<dbReference type="GO" id="GO:0006465">
    <property type="term" value="P:signal peptide processing"/>
    <property type="evidence" value="ECO:0007669"/>
    <property type="project" value="InterPro"/>
</dbReference>
<keyword evidence="3 10" id="KW-0645">Protease</keyword>
<dbReference type="EC" id="3.4.21.-" evidence="10"/>
<evidence type="ECO:0000256" key="1">
    <source>
        <dbReference type="ARBA" id="ARBA00004370"/>
    </source>
</evidence>
<dbReference type="CDD" id="cd07018">
    <property type="entry name" value="S49_SppA_67K_type"/>
    <property type="match status" value="1"/>
</dbReference>
<dbReference type="RefSeq" id="WP_184329283.1">
    <property type="nucleotide sequence ID" value="NZ_JACHHZ010000001.1"/>
</dbReference>
<feature type="active site" description="Nucleophile" evidence="7">
    <location>
        <position position="402"/>
    </location>
</feature>
<feature type="domain" description="Peptidase S49" evidence="9">
    <location>
        <begin position="129"/>
        <end position="287"/>
    </location>
</feature>
<evidence type="ECO:0000256" key="7">
    <source>
        <dbReference type="PIRSR" id="PIRSR001217-1"/>
    </source>
</evidence>
<keyword evidence="5" id="KW-0720">Serine protease</keyword>
<dbReference type="EMBL" id="JACHHZ010000001">
    <property type="protein sequence ID" value="MBB6091488.1"/>
    <property type="molecule type" value="Genomic_DNA"/>
</dbReference>
<dbReference type="AlphaFoldDB" id="A0A841HGR2"/>
<comment type="caution">
    <text evidence="10">The sequence shown here is derived from an EMBL/GenBank/DDBJ whole genome shotgun (WGS) entry which is preliminary data.</text>
</comment>
<dbReference type="PANTHER" id="PTHR33209">
    <property type="entry name" value="PROTEASE 4"/>
    <property type="match status" value="1"/>
</dbReference>
<accession>A0A841HGR2</accession>
<dbReference type="Gene3D" id="3.90.226.10">
    <property type="entry name" value="2-enoyl-CoA Hydratase, Chain A, domain 1"/>
    <property type="match status" value="2"/>
</dbReference>
<dbReference type="PANTHER" id="PTHR33209:SF1">
    <property type="entry name" value="PEPTIDASE S49 DOMAIN-CONTAINING PROTEIN"/>
    <property type="match status" value="1"/>
</dbReference>
<name>A0A841HGR2_9GAMM</name>
<dbReference type="GO" id="GO:0016020">
    <property type="term" value="C:membrane"/>
    <property type="evidence" value="ECO:0007669"/>
    <property type="project" value="UniProtKB-SubCell"/>
</dbReference>
<keyword evidence="4 10" id="KW-0378">Hydrolase</keyword>
<feature type="transmembrane region" description="Helical" evidence="8">
    <location>
        <begin position="21"/>
        <end position="38"/>
    </location>
</feature>
<keyword evidence="11" id="KW-1185">Reference proteome</keyword>
<proteinExistence type="inferred from homology"/>
<dbReference type="InterPro" id="IPR004635">
    <property type="entry name" value="Pept_S49_SppA"/>
</dbReference>
<gene>
    <name evidence="10" type="ORF">HNQ60_000334</name>
</gene>
<dbReference type="InterPro" id="IPR004634">
    <property type="entry name" value="Pept_S49_pIV"/>
</dbReference>
<dbReference type="CDD" id="cd07023">
    <property type="entry name" value="S49_Sppa_N_C"/>
    <property type="match status" value="1"/>
</dbReference>
<dbReference type="Gene3D" id="6.20.330.10">
    <property type="match status" value="1"/>
</dbReference>
<keyword evidence="8" id="KW-1133">Transmembrane helix</keyword>
<dbReference type="InterPro" id="IPR002142">
    <property type="entry name" value="Peptidase_S49"/>
</dbReference>
<dbReference type="SUPFAM" id="SSF52096">
    <property type="entry name" value="ClpP/crotonase"/>
    <property type="match status" value="2"/>
</dbReference>
<reference evidence="10 11" key="1">
    <citation type="submission" date="2020-08" db="EMBL/GenBank/DDBJ databases">
        <title>Genomic Encyclopedia of Type Strains, Phase IV (KMG-IV): sequencing the most valuable type-strain genomes for metagenomic binning, comparative biology and taxonomic classification.</title>
        <authorList>
            <person name="Goeker M."/>
        </authorList>
    </citation>
    <scope>NUCLEOTIDE SEQUENCE [LARGE SCALE GENOMIC DNA]</scope>
    <source>
        <strain evidence="10 11">DSM 26723</strain>
    </source>
</reference>